<feature type="transmembrane region" description="Helical" evidence="2">
    <location>
        <begin position="392"/>
        <end position="412"/>
    </location>
</feature>
<evidence type="ECO:0000256" key="2">
    <source>
        <dbReference type="SAM" id="Phobius"/>
    </source>
</evidence>
<evidence type="ECO:0000313" key="5">
    <source>
        <dbReference type="Proteomes" id="UP000179129"/>
    </source>
</evidence>
<dbReference type="Gene3D" id="3.90.10.10">
    <property type="entry name" value="Cytochrome C3"/>
    <property type="match status" value="1"/>
</dbReference>
<dbReference type="GO" id="GO:0016491">
    <property type="term" value="F:oxidoreductase activity"/>
    <property type="evidence" value="ECO:0007669"/>
    <property type="project" value="TreeGrafter"/>
</dbReference>
<keyword evidence="2" id="KW-0472">Membrane</keyword>
<dbReference type="InterPro" id="IPR036280">
    <property type="entry name" value="Multihaem_cyt_sf"/>
</dbReference>
<proteinExistence type="predicted"/>
<dbReference type="InterPro" id="IPR010177">
    <property type="entry name" value="Paired_CXXCH_1"/>
</dbReference>
<reference evidence="4 5" key="1">
    <citation type="journal article" date="2016" name="Nat. Commun.">
        <title>Thousands of microbial genomes shed light on interconnected biogeochemical processes in an aquifer system.</title>
        <authorList>
            <person name="Anantharaman K."/>
            <person name="Brown C.T."/>
            <person name="Hug L.A."/>
            <person name="Sharon I."/>
            <person name="Castelle C.J."/>
            <person name="Probst A.J."/>
            <person name="Thomas B.C."/>
            <person name="Singh A."/>
            <person name="Wilkins M.J."/>
            <person name="Karaoz U."/>
            <person name="Brodie E.L."/>
            <person name="Williams K.H."/>
            <person name="Hubbard S.S."/>
            <person name="Banfield J.F."/>
        </authorList>
    </citation>
    <scope>NUCLEOTIDE SEQUENCE [LARGE SCALE GENOMIC DNA]</scope>
</reference>
<comment type="caution">
    <text evidence="4">The sequence shown here is derived from an EMBL/GenBank/DDBJ whole genome shotgun (WGS) entry which is preliminary data.</text>
</comment>
<keyword evidence="1" id="KW-0732">Signal</keyword>
<protein>
    <recommendedName>
        <fullName evidence="3">Doubled CXXCH motif domain-containing protein</fullName>
    </recommendedName>
</protein>
<keyword evidence="2" id="KW-0812">Transmembrane</keyword>
<dbReference type="AlphaFoldDB" id="A0A1F5YKX6"/>
<sequence>MSLTTGKHPATDRLLILTAVLVLAVASGASLFAALPDKACLECHVAPEKAAATPQVDTALIGSSAHKALKCVDCHMDLEGLPHAAPLKPVGCLSCHGERLDNRGQTIEKYRDSVHGRAKEMKMGEDAATCVDCHGKHGILGHLDPQSLVYRGNIPRTCSRCHENNQVVIKHDIRMERPYLEYEQSVHGKALLKDGLLQVAAICTDCHGVHDIQSHTAERPMASQPQTCGKCHIAVYETYHSSIHGRLHIDENNLDSPGCTDCHGEHGIQSPTTAGAPTSAANIPKTCASCHADATRMAKYDIESDRLSTYKQSFHGVAQGLGSENAANCASCHGYHDVYAPSDPRSMVNPQNMLETCGKCHPKATANFLAGKIHVNPEQKSAGAIYYLRKSLVWLVYATVAFLVFWVGIDLSRRWRKREKTK</sequence>
<gene>
    <name evidence="4" type="ORF">A3F83_01380</name>
</gene>
<feature type="domain" description="Doubled CXXCH motif" evidence="3">
    <location>
        <begin position="258"/>
        <end position="294"/>
    </location>
</feature>
<keyword evidence="2" id="KW-1133">Transmembrane helix</keyword>
<dbReference type="STRING" id="1817867.A3F83_01380"/>
<dbReference type="Pfam" id="PF09699">
    <property type="entry name" value="Paired_CXXCH_1"/>
    <property type="match status" value="1"/>
</dbReference>
<dbReference type="PANTHER" id="PTHR35038">
    <property type="entry name" value="DISSIMILATORY SULFITE REDUCTASE SIRA"/>
    <property type="match status" value="1"/>
</dbReference>
<evidence type="ECO:0000259" key="3">
    <source>
        <dbReference type="Pfam" id="PF09699"/>
    </source>
</evidence>
<dbReference type="EMBL" id="MFIX01000238">
    <property type="protein sequence ID" value="OGG00858.1"/>
    <property type="molecule type" value="Genomic_DNA"/>
</dbReference>
<name>A0A1F5YKX6_9BACT</name>
<dbReference type="Gene3D" id="1.10.780.10">
    <property type="entry name" value="Hydroxylamine Oxidoreductase, Chain A, domain 1"/>
    <property type="match status" value="2"/>
</dbReference>
<dbReference type="PANTHER" id="PTHR35038:SF6">
    <property type="entry name" value="SURFACE LOCALIZED DECAHEME CYTOCHROME C LIPOPROTEIN"/>
    <property type="match status" value="1"/>
</dbReference>
<dbReference type="Proteomes" id="UP000179129">
    <property type="component" value="Unassembled WGS sequence"/>
</dbReference>
<accession>A0A1F5YKX6</accession>
<evidence type="ECO:0000313" key="4">
    <source>
        <dbReference type="EMBL" id="OGG00858.1"/>
    </source>
</evidence>
<evidence type="ECO:0000256" key="1">
    <source>
        <dbReference type="ARBA" id="ARBA00022729"/>
    </source>
</evidence>
<dbReference type="SUPFAM" id="SSF48695">
    <property type="entry name" value="Multiheme cytochromes"/>
    <property type="match status" value="1"/>
</dbReference>
<organism evidence="4 5">
    <name type="scientific">Candidatus Glassbacteria bacterium RIFCSPLOWO2_12_FULL_58_11</name>
    <dbReference type="NCBI Taxonomy" id="1817867"/>
    <lineage>
        <taxon>Bacteria</taxon>
        <taxon>Candidatus Glassiibacteriota</taxon>
    </lineage>
</organism>
<dbReference type="InterPro" id="IPR051829">
    <property type="entry name" value="Multiheme_Cytochr_ET"/>
</dbReference>